<comment type="caution">
    <text evidence="3">The sequence shown here is derived from an EMBL/GenBank/DDBJ whole genome shotgun (WGS) entry which is preliminary data.</text>
</comment>
<proteinExistence type="predicted"/>
<dbReference type="SUPFAM" id="SSF48403">
    <property type="entry name" value="Ankyrin repeat"/>
    <property type="match status" value="1"/>
</dbReference>
<dbReference type="EMBL" id="SAEB01000007">
    <property type="protein sequence ID" value="RVD84246.1"/>
    <property type="molecule type" value="Genomic_DNA"/>
</dbReference>
<feature type="region of interest" description="Disordered" evidence="2">
    <location>
        <begin position="711"/>
        <end position="744"/>
    </location>
</feature>
<dbReference type="RefSeq" id="XP_067489790.1">
    <property type="nucleotide sequence ID" value="XM_067635352.1"/>
</dbReference>
<evidence type="ECO:0000313" key="3">
    <source>
        <dbReference type="EMBL" id="RVD84246.1"/>
    </source>
</evidence>
<protein>
    <submittedName>
        <fullName evidence="3">Uncharacterized protein</fullName>
    </submittedName>
</protein>
<organism evidence="3 4">
    <name type="scientific">Arthrobotrys flagrans</name>
    <name type="common">Nematode-trapping fungus</name>
    <name type="synonym">Trichothecium flagrans</name>
    <dbReference type="NCBI Taxonomy" id="97331"/>
    <lineage>
        <taxon>Eukaryota</taxon>
        <taxon>Fungi</taxon>
        <taxon>Dikarya</taxon>
        <taxon>Ascomycota</taxon>
        <taxon>Pezizomycotina</taxon>
        <taxon>Orbiliomycetes</taxon>
        <taxon>Orbiliales</taxon>
        <taxon>Orbiliaceae</taxon>
        <taxon>Arthrobotrys</taxon>
    </lineage>
</organism>
<dbReference type="GeneID" id="93588318"/>
<feature type="region of interest" description="Disordered" evidence="2">
    <location>
        <begin position="1"/>
        <end position="38"/>
    </location>
</feature>
<name>A0A436ZZY1_ARTFL</name>
<dbReference type="VEuPathDB" id="FungiDB:DFL_006007"/>
<dbReference type="InterPro" id="IPR036770">
    <property type="entry name" value="Ankyrin_rpt-contain_sf"/>
</dbReference>
<evidence type="ECO:0000256" key="1">
    <source>
        <dbReference type="PROSITE-ProRule" id="PRU00023"/>
    </source>
</evidence>
<dbReference type="PROSITE" id="PS50297">
    <property type="entry name" value="ANK_REP_REGION"/>
    <property type="match status" value="1"/>
</dbReference>
<dbReference type="AlphaFoldDB" id="A0A436ZZY1"/>
<dbReference type="PROSITE" id="PS50088">
    <property type="entry name" value="ANK_REPEAT"/>
    <property type="match status" value="1"/>
</dbReference>
<feature type="compositionally biased region" description="Low complexity" evidence="2">
    <location>
        <begin position="17"/>
        <end position="27"/>
    </location>
</feature>
<dbReference type="OrthoDB" id="539213at2759"/>
<dbReference type="InterPro" id="IPR002110">
    <property type="entry name" value="Ankyrin_rpt"/>
</dbReference>
<evidence type="ECO:0000313" key="4">
    <source>
        <dbReference type="Proteomes" id="UP000283090"/>
    </source>
</evidence>
<reference evidence="3 4" key="1">
    <citation type="submission" date="2019-01" db="EMBL/GenBank/DDBJ databases">
        <title>Intercellular communication is required for trap formation in the nematode-trapping fungus Duddingtonia flagrans.</title>
        <authorList>
            <person name="Youssar L."/>
            <person name="Wernet V."/>
            <person name="Hensel N."/>
            <person name="Hildebrandt H.-G."/>
            <person name="Fischer R."/>
        </authorList>
    </citation>
    <scope>NUCLEOTIDE SEQUENCE [LARGE SCALE GENOMIC DNA]</scope>
    <source>
        <strain evidence="3 4">CBS H-5679</strain>
    </source>
</reference>
<keyword evidence="1" id="KW-0040">ANK repeat</keyword>
<feature type="compositionally biased region" description="Low complexity" evidence="2">
    <location>
        <begin position="723"/>
        <end position="734"/>
    </location>
</feature>
<accession>A0A436ZZY1</accession>
<gene>
    <name evidence="3" type="ORF">DFL_006007</name>
</gene>
<keyword evidence="4" id="KW-1185">Reference proteome</keyword>
<dbReference type="Proteomes" id="UP000283090">
    <property type="component" value="Unassembled WGS sequence"/>
</dbReference>
<sequence length="744" mass="81774">MPSAKSPLQPLGLEVGTPTSRPTSGSPPMTPARSPQRSSTPFYCIMSNLYEGLPSLKLEIVFQSITTKLQRGSYTRSILSSKSITCVKDLYPSIYSGDEELLEVLQPLVVKISNRANDPRSIRVALDKFTGSNIPPRFHTMLKSFFSNTTPIIDDFAVQTFYSAARTGNINLLKLFIELGILRSSRKGRWGSHAKIIGVTALQFSIEYRQGPSTSLLLRNDIDVNVQPVPDLSQTVLKTAVEVRDLELVHQPLDMGAQDIVFSEIYVPDPVRKNYLEELQNIGLAWVNNILQIDTIFEGMVFTALHSAIILEDDNIFEAVLRNRTTRKENGQKPIPFDSLLHILATRMCFHRWPGGYDSPGNSGNSAKVTRLRSVLECDALHIDINGSDLYDVTALGLVRESAIGANENLEDNIIFKLLVSYGANIKSQIRPRLFECEVDLFSNNLIDAATGYETTKILRSIENISGDLLSGISNDQAGNIRIEFQFYSTEEISLDRLHLENYNGVYPSSTVQPGVNAYPEEILDSSDEDEVLEILEEELALYTEGHGQISIAALHQARQMGDLELSLAVHSNSHETTRKIILHSLGADKASALEATWNGDNATFDLVFNHGQHKNDLGVPPELLTLIAIHIGHIYKVVRLLSQGNVDANHVLESGTTFLETAAALGRLDIAQVLLNAGASHRLPEAKVKVEQSGHFAVSNIINEQIKRLQPDETPATPSDLPTPSAASSGPSTDIATPAPITA</sequence>
<dbReference type="Gene3D" id="1.25.40.20">
    <property type="entry name" value="Ankyrin repeat-containing domain"/>
    <property type="match status" value="2"/>
</dbReference>
<feature type="repeat" description="ANK" evidence="1">
    <location>
        <begin position="655"/>
        <end position="687"/>
    </location>
</feature>
<evidence type="ECO:0000256" key="2">
    <source>
        <dbReference type="SAM" id="MobiDB-lite"/>
    </source>
</evidence>